<dbReference type="PANTHER" id="PTHR45790">
    <property type="entry name" value="SIROHEME SYNTHASE-RELATED"/>
    <property type="match status" value="1"/>
</dbReference>
<accession>A0A1B7L4P3</accession>
<dbReference type="GO" id="GO:0043115">
    <property type="term" value="F:precorrin-2 dehydrogenase activity"/>
    <property type="evidence" value="ECO:0007669"/>
    <property type="project" value="UniProtKB-UniRule"/>
</dbReference>
<dbReference type="GO" id="GO:0019354">
    <property type="term" value="P:siroheme biosynthetic process"/>
    <property type="evidence" value="ECO:0007669"/>
    <property type="project" value="UniProtKB-UniRule"/>
</dbReference>
<dbReference type="EC" id="1.3.1.76" evidence="19"/>
<dbReference type="InterPro" id="IPR036291">
    <property type="entry name" value="NAD(P)-bd_dom_sf"/>
</dbReference>
<dbReference type="GO" id="GO:0009236">
    <property type="term" value="P:cobalamin biosynthetic process"/>
    <property type="evidence" value="ECO:0007669"/>
    <property type="project" value="UniProtKB-UniRule"/>
</dbReference>
<keyword evidence="26" id="KW-1185">Reference proteome</keyword>
<dbReference type="Pfam" id="PF14824">
    <property type="entry name" value="Sirohm_synth_M"/>
    <property type="match status" value="1"/>
</dbReference>
<keyword evidence="3 19" id="KW-0597">Phosphoprotein</keyword>
<feature type="binding site" evidence="19">
    <location>
        <begin position="301"/>
        <end position="303"/>
    </location>
    <ligand>
        <name>S-adenosyl-L-methionine</name>
        <dbReference type="ChEBI" id="CHEBI:59789"/>
    </ligand>
</feature>
<evidence type="ECO:0000256" key="8">
    <source>
        <dbReference type="ARBA" id="ARBA00023002"/>
    </source>
</evidence>
<evidence type="ECO:0000256" key="18">
    <source>
        <dbReference type="ARBA" id="ARBA00060548"/>
    </source>
</evidence>
<dbReference type="FunFam" id="1.10.8.210:FF:000001">
    <property type="entry name" value="Siroheme synthase"/>
    <property type="match status" value="1"/>
</dbReference>
<dbReference type="PROSITE" id="PS00839">
    <property type="entry name" value="SUMT_1"/>
    <property type="match status" value="1"/>
</dbReference>
<evidence type="ECO:0000259" key="22">
    <source>
        <dbReference type="Pfam" id="PF00590"/>
    </source>
</evidence>
<evidence type="ECO:0000256" key="6">
    <source>
        <dbReference type="ARBA" id="ARBA00022679"/>
    </source>
</evidence>
<dbReference type="RefSeq" id="WP_064597974.1">
    <property type="nucleotide sequence ID" value="NZ_LYRP01000012.1"/>
</dbReference>
<dbReference type="PANTHER" id="PTHR45790:SF1">
    <property type="entry name" value="SIROHEME SYNTHASE"/>
    <property type="match status" value="1"/>
</dbReference>
<feature type="binding site" evidence="19">
    <location>
        <begin position="43"/>
        <end position="44"/>
    </location>
    <ligand>
        <name>NAD(+)</name>
        <dbReference type="ChEBI" id="CHEBI:57540"/>
    </ligand>
</feature>
<dbReference type="InterPro" id="IPR019478">
    <property type="entry name" value="Sirohaem_synthase_dimer_dom"/>
</dbReference>
<gene>
    <name evidence="19" type="primary">cysG</name>
    <name evidence="25" type="ORF">A9B99_08055</name>
</gene>
<evidence type="ECO:0000256" key="20">
    <source>
        <dbReference type="PIRSR" id="PIRSR036426-1"/>
    </source>
</evidence>
<comment type="pathway">
    <text evidence="1 19">Porphyrin-containing compound metabolism; siroheme biosynthesis; sirohydrochlorin from precorrin-2: step 1/1.</text>
</comment>
<dbReference type="EMBL" id="LYRP01000012">
    <property type="protein sequence ID" value="OAT77245.1"/>
    <property type="molecule type" value="Genomic_DNA"/>
</dbReference>
<dbReference type="Proteomes" id="UP000078225">
    <property type="component" value="Unassembled WGS sequence"/>
</dbReference>
<dbReference type="UniPathway" id="UPA00262">
    <property type="reaction ID" value="UER00211"/>
</dbReference>
<dbReference type="GO" id="GO:0032259">
    <property type="term" value="P:methylation"/>
    <property type="evidence" value="ECO:0007669"/>
    <property type="project" value="UniProtKB-KW"/>
</dbReference>
<dbReference type="SUPFAM" id="SSF51735">
    <property type="entry name" value="NAD(P)-binding Rossmann-fold domains"/>
    <property type="match status" value="1"/>
</dbReference>
<dbReference type="InterPro" id="IPR014776">
    <property type="entry name" value="4pyrrole_Mease_sub2"/>
</dbReference>
<dbReference type="InterPro" id="IPR003043">
    <property type="entry name" value="Uropor_MeTrfase_CS"/>
</dbReference>
<feature type="domain" description="Sirohaem synthase dimerisation" evidence="23">
    <location>
        <begin position="150"/>
        <end position="207"/>
    </location>
</feature>
<dbReference type="UniPathway" id="UPA00148">
    <property type="reaction ID" value="UER00211"/>
</dbReference>
<dbReference type="SUPFAM" id="SSF75615">
    <property type="entry name" value="Siroheme synthase middle domains-like"/>
    <property type="match status" value="1"/>
</dbReference>
<dbReference type="Gene3D" id="3.40.50.720">
    <property type="entry name" value="NAD(P)-binding Rossmann-like Domain"/>
    <property type="match status" value="1"/>
</dbReference>
<dbReference type="NCBIfam" id="TIGR01469">
    <property type="entry name" value="cobA_cysG_Cterm"/>
    <property type="match status" value="1"/>
</dbReference>
<dbReference type="HAMAP" id="MF_01646">
    <property type="entry name" value="Siroheme_synth"/>
    <property type="match status" value="1"/>
</dbReference>
<dbReference type="Pfam" id="PF00590">
    <property type="entry name" value="TP_methylase"/>
    <property type="match status" value="1"/>
</dbReference>
<comment type="catalytic activity">
    <reaction evidence="16 19">
        <text>uroporphyrinogen III + 2 S-adenosyl-L-methionine = precorrin-2 + 2 S-adenosyl-L-homocysteine + H(+)</text>
        <dbReference type="Rhea" id="RHEA:32459"/>
        <dbReference type="ChEBI" id="CHEBI:15378"/>
        <dbReference type="ChEBI" id="CHEBI:57308"/>
        <dbReference type="ChEBI" id="CHEBI:57856"/>
        <dbReference type="ChEBI" id="CHEBI:58827"/>
        <dbReference type="ChEBI" id="CHEBI:59789"/>
        <dbReference type="EC" id="2.1.1.107"/>
    </reaction>
</comment>
<dbReference type="FunFam" id="3.30.950.10:FF:000001">
    <property type="entry name" value="Siroheme synthase"/>
    <property type="match status" value="1"/>
</dbReference>
<evidence type="ECO:0000256" key="19">
    <source>
        <dbReference type="HAMAP-Rule" id="MF_01646"/>
    </source>
</evidence>
<evidence type="ECO:0000256" key="15">
    <source>
        <dbReference type="ARBA" id="ARBA00050977"/>
    </source>
</evidence>
<dbReference type="InterPro" id="IPR000878">
    <property type="entry name" value="4pyrrol_Mease"/>
</dbReference>
<evidence type="ECO:0000259" key="23">
    <source>
        <dbReference type="Pfam" id="PF10414"/>
    </source>
</evidence>
<feature type="binding site" evidence="19">
    <location>
        <begin position="331"/>
        <end position="332"/>
    </location>
    <ligand>
        <name>S-adenosyl-L-methionine</name>
        <dbReference type="ChEBI" id="CHEBI:59789"/>
    </ligand>
</feature>
<dbReference type="STRING" id="1691903.A9B99_08055"/>
<feature type="binding site" evidence="19">
    <location>
        <begin position="22"/>
        <end position="23"/>
    </location>
    <ligand>
        <name>NAD(+)</name>
        <dbReference type="ChEBI" id="CHEBI:57540"/>
    </ligand>
</feature>
<dbReference type="FunFam" id="3.30.160.110:FF:000001">
    <property type="entry name" value="Siroheme synthase"/>
    <property type="match status" value="1"/>
</dbReference>
<dbReference type="CDD" id="cd11642">
    <property type="entry name" value="SUMT"/>
    <property type="match status" value="1"/>
</dbReference>
<proteinExistence type="inferred from homology"/>
<dbReference type="InterPro" id="IPR037115">
    <property type="entry name" value="Sirohaem_synt_dimer_dom_sf"/>
</dbReference>
<dbReference type="PIRSF" id="PIRSF036426">
    <property type="entry name" value="Sirohaem_synth"/>
    <property type="match status" value="1"/>
</dbReference>
<comment type="similarity">
    <text evidence="2 21">Belongs to the precorrin methyltransferase family.</text>
</comment>
<evidence type="ECO:0000256" key="12">
    <source>
        <dbReference type="ARBA" id="ARBA00023268"/>
    </source>
</evidence>
<comment type="caution">
    <text evidence="25">The sequence shown here is derived from an EMBL/GenBank/DDBJ whole genome shotgun (WGS) entry which is preliminary data.</text>
</comment>
<keyword evidence="11 19" id="KW-0627">Porphyrin biosynthesis</keyword>
<comment type="pathway">
    <text evidence="19">Cofactor biosynthesis; adenosylcobalamin biosynthesis; sirohydrochlorin from precorrin-2: step 1/1.</text>
</comment>
<evidence type="ECO:0000256" key="13">
    <source>
        <dbReference type="ARBA" id="ARBA00025705"/>
    </source>
</evidence>
<dbReference type="Pfam" id="PF13241">
    <property type="entry name" value="NAD_binding_7"/>
    <property type="match status" value="1"/>
</dbReference>
<keyword evidence="12 19" id="KW-0511">Multifunctional enzyme</keyword>
<dbReference type="Gene3D" id="3.30.160.110">
    <property type="entry name" value="Siroheme synthase, domain 2"/>
    <property type="match status" value="1"/>
</dbReference>
<dbReference type="GO" id="GO:0051287">
    <property type="term" value="F:NAD binding"/>
    <property type="evidence" value="ECO:0007669"/>
    <property type="project" value="InterPro"/>
</dbReference>
<evidence type="ECO:0000256" key="14">
    <source>
        <dbReference type="ARBA" id="ARBA00047561"/>
    </source>
</evidence>
<dbReference type="NCBIfam" id="NF004790">
    <property type="entry name" value="PRK06136.1"/>
    <property type="match status" value="1"/>
</dbReference>
<evidence type="ECO:0000256" key="1">
    <source>
        <dbReference type="ARBA" id="ARBA00005010"/>
    </source>
</evidence>
<dbReference type="InterPro" id="IPR035996">
    <property type="entry name" value="4pyrrol_Methylase_sf"/>
</dbReference>
<feature type="domain" description="Tetrapyrrole methylase" evidence="22">
    <location>
        <begin position="218"/>
        <end position="427"/>
    </location>
</feature>
<name>A0A1B7L4P3_9ENTR</name>
<feature type="binding site" evidence="19">
    <location>
        <position position="306"/>
    </location>
    <ligand>
        <name>S-adenosyl-L-methionine</name>
        <dbReference type="ChEBI" id="CHEBI:59789"/>
    </ligand>
</feature>
<protein>
    <recommendedName>
        <fullName evidence="19">Siroheme synthase</fullName>
    </recommendedName>
    <domain>
        <recommendedName>
            <fullName evidence="19">Uroporphyrinogen-III C-methyltransferase</fullName>
            <shortName evidence="19">Urogen III methylase</shortName>
            <ecNumber evidence="19">2.1.1.107</ecNumber>
        </recommendedName>
        <alternativeName>
            <fullName evidence="19">SUMT</fullName>
        </alternativeName>
        <alternativeName>
            <fullName evidence="19">Uroporphyrinogen III methylase</fullName>
            <shortName evidence="19">UROM</shortName>
        </alternativeName>
    </domain>
    <domain>
        <recommendedName>
            <fullName evidence="19">Precorrin-2 dehydrogenase</fullName>
            <ecNumber evidence="19">1.3.1.76</ecNumber>
        </recommendedName>
    </domain>
    <domain>
        <recommendedName>
            <fullName evidence="19">Sirohydrochlorin ferrochelatase</fullName>
            <ecNumber evidence="19">4.99.1.4</ecNumber>
        </recommendedName>
    </domain>
</protein>
<evidence type="ECO:0000256" key="7">
    <source>
        <dbReference type="ARBA" id="ARBA00022691"/>
    </source>
</evidence>
<feature type="binding site" evidence="19">
    <location>
        <position position="383"/>
    </location>
    <ligand>
        <name>S-adenosyl-L-methionine</name>
        <dbReference type="ChEBI" id="CHEBI:59789"/>
    </ligand>
</feature>
<feature type="binding site" evidence="19">
    <location>
        <position position="412"/>
    </location>
    <ligand>
        <name>S-adenosyl-L-methionine</name>
        <dbReference type="ChEBI" id="CHEBI:59789"/>
    </ligand>
</feature>
<dbReference type="InterPro" id="IPR006366">
    <property type="entry name" value="CobA/CysG_C"/>
</dbReference>
<evidence type="ECO:0000256" key="16">
    <source>
        <dbReference type="ARBA" id="ARBA00052360"/>
    </source>
</evidence>
<dbReference type="Gene3D" id="3.30.950.10">
    <property type="entry name" value="Methyltransferase, Cobalt-precorrin-4 Transmethylase, Domain 2"/>
    <property type="match status" value="1"/>
</dbReference>
<dbReference type="InterPro" id="IPR006367">
    <property type="entry name" value="Sirohaem_synthase_N"/>
</dbReference>
<dbReference type="GO" id="GO:0004851">
    <property type="term" value="F:uroporphyrin-III C-methyltransferase activity"/>
    <property type="evidence" value="ECO:0007669"/>
    <property type="project" value="UniProtKB-UniRule"/>
</dbReference>
<evidence type="ECO:0000256" key="11">
    <source>
        <dbReference type="ARBA" id="ARBA00023244"/>
    </source>
</evidence>
<evidence type="ECO:0000256" key="3">
    <source>
        <dbReference type="ARBA" id="ARBA00022553"/>
    </source>
</evidence>
<dbReference type="NCBIfam" id="NF007922">
    <property type="entry name" value="PRK10637.1"/>
    <property type="match status" value="1"/>
</dbReference>
<feature type="region of interest" description="Uroporphyrinogen-III C-methyltransferase" evidence="19">
    <location>
        <begin position="216"/>
        <end position="458"/>
    </location>
</feature>
<keyword evidence="5 19" id="KW-0489">Methyltransferase</keyword>
<feature type="active site" description="Proton donor" evidence="19 20">
    <location>
        <position position="270"/>
    </location>
</feature>
<evidence type="ECO:0000256" key="4">
    <source>
        <dbReference type="ARBA" id="ARBA00022573"/>
    </source>
</evidence>
<comment type="catalytic activity">
    <reaction evidence="14 19">
        <text>precorrin-2 + NAD(+) = sirohydrochlorin + NADH + 2 H(+)</text>
        <dbReference type="Rhea" id="RHEA:15613"/>
        <dbReference type="ChEBI" id="CHEBI:15378"/>
        <dbReference type="ChEBI" id="CHEBI:57540"/>
        <dbReference type="ChEBI" id="CHEBI:57945"/>
        <dbReference type="ChEBI" id="CHEBI:58351"/>
        <dbReference type="ChEBI" id="CHEBI:58827"/>
        <dbReference type="EC" id="1.3.1.76"/>
    </reaction>
</comment>
<dbReference type="InterPro" id="IPR012409">
    <property type="entry name" value="Sirohaem_synth"/>
</dbReference>
<feature type="active site" description="Proton acceptor" evidence="19 20">
    <location>
        <position position="248"/>
    </location>
</feature>
<comment type="pathway">
    <text evidence="13 19">Porphyrin-containing compound metabolism; siroheme biosynthesis; precorrin-2 from uroporphyrinogen III: step 1/1.</text>
</comment>
<dbReference type="SUPFAM" id="SSF53790">
    <property type="entry name" value="Tetrapyrrole methylase"/>
    <property type="match status" value="1"/>
</dbReference>
<dbReference type="AlphaFoldDB" id="A0A1B7L4P3"/>
<dbReference type="Pfam" id="PF10414">
    <property type="entry name" value="CysG_dimeriser"/>
    <property type="match status" value="1"/>
</dbReference>
<evidence type="ECO:0000256" key="5">
    <source>
        <dbReference type="ARBA" id="ARBA00022603"/>
    </source>
</evidence>
<sequence length="458" mass="50059">MDYLPIFCELKNRDCLLVGGGDVAERKARLLMDAGANVIVNAPEFTPQFTVWAEHKQLSLVKGDFSPALMDSSWLVIAATDDDQTNQHVSQEAERRKLFCNVVDAPKRASFIMPSIIDRSPIMVAVSSGGTAPVLARLLREKLEAVLPQHLGKVAQFAGQLRQRVKDTFTTMAERRRFWEKLFANDRIAQSLANNDPAAIHSQTETLFSTPLDNQGEVVLVGAGPGDAGLLTLKGLQQIQQADIVVYDRLVSDDVMKLVRRDADRVFVGKRAGYHCVPQEEINQILLREAQSGKRVVRLKGGDPFIFGRGGEELETLCEVGIPFSVVPGITAASGCSAYSGIPLTHRDYAQSVRLVTGHLKSSGEELDWASLAAEKQTLVFYMGLNQAPAIEKNLLAHGMPAETPCALVENGTATTQKVVQGTLDKLAVLAQQVQSPSLIIVGRVVGLREKLNWFSNH</sequence>
<comment type="pathway">
    <text evidence="19">Porphyrin-containing compound metabolism; siroheme biosynthesis; siroheme from sirohydrochlorin: step 1/1.</text>
</comment>
<dbReference type="InterPro" id="IPR028281">
    <property type="entry name" value="Sirohaem_synthase_central"/>
</dbReference>
<evidence type="ECO:0000256" key="17">
    <source>
        <dbReference type="ARBA" id="ARBA00059587"/>
    </source>
</evidence>
<feature type="binding site" evidence="19">
    <location>
        <position position="225"/>
    </location>
    <ligand>
        <name>S-adenosyl-L-methionine</name>
        <dbReference type="ChEBI" id="CHEBI:59789"/>
    </ligand>
</feature>
<dbReference type="FunFam" id="3.40.1010.10:FF:000001">
    <property type="entry name" value="Siroheme synthase"/>
    <property type="match status" value="1"/>
</dbReference>
<dbReference type="InterPro" id="IPR050161">
    <property type="entry name" value="Siro_Cobalamin_biosynth"/>
</dbReference>
<dbReference type="EC" id="2.1.1.107" evidence="19"/>
<evidence type="ECO:0000313" key="26">
    <source>
        <dbReference type="Proteomes" id="UP000078225"/>
    </source>
</evidence>
<reference evidence="26" key="1">
    <citation type="submission" date="2016-05" db="EMBL/GenBank/DDBJ databases">
        <authorList>
            <person name="Behera P."/>
            <person name="Vaishampayan P."/>
            <person name="Singh N."/>
            <person name="Raina V."/>
            <person name="Suar M."/>
            <person name="Pattnaik A."/>
            <person name="Rastogi G."/>
        </authorList>
    </citation>
    <scope>NUCLEOTIDE SEQUENCE [LARGE SCALE GENOMIC DNA]</scope>
    <source>
        <strain evidence="26">MP23</strain>
    </source>
</reference>
<comment type="function">
    <text evidence="17 19">Multifunctional enzyme that catalyzes the SAM-dependent methylations of uroporphyrinogen III at position C-2 and C-7 to form precorrin-2 via precorrin-1. Then it catalyzes the NAD-dependent ring dehydrogenation of precorrin-2 to yield sirohydrochlorin. Finally, it catalyzes the ferrochelation of sirohydrochlorin to yield siroheme.</text>
</comment>
<keyword evidence="7 19" id="KW-0949">S-adenosyl-L-methionine</keyword>
<evidence type="ECO:0000256" key="9">
    <source>
        <dbReference type="ARBA" id="ARBA00023027"/>
    </source>
</evidence>
<keyword evidence="4 19" id="KW-0169">Cobalamin biosynthesis</keyword>
<evidence type="ECO:0000256" key="21">
    <source>
        <dbReference type="RuleBase" id="RU003960"/>
    </source>
</evidence>
<comment type="similarity">
    <text evidence="19">In the N-terminal section; belongs to the precorrin-2 dehydrogenase / sirohydrochlorin ferrochelatase family.</text>
</comment>
<dbReference type="FunFam" id="3.40.50.720:FF:000092">
    <property type="entry name" value="Siroheme synthase"/>
    <property type="match status" value="1"/>
</dbReference>
<dbReference type="PROSITE" id="PS00840">
    <property type="entry name" value="SUMT_2"/>
    <property type="match status" value="1"/>
</dbReference>
<feature type="domain" description="Siroheme synthase central" evidence="24">
    <location>
        <begin position="124"/>
        <end position="145"/>
    </location>
</feature>
<evidence type="ECO:0000256" key="2">
    <source>
        <dbReference type="ARBA" id="ARBA00005879"/>
    </source>
</evidence>
<feature type="modified residue" description="Phosphoserine" evidence="19">
    <location>
        <position position="128"/>
    </location>
</feature>
<dbReference type="GO" id="GO:0051266">
    <property type="term" value="F:sirohydrochlorin ferrochelatase activity"/>
    <property type="evidence" value="ECO:0007669"/>
    <property type="project" value="UniProtKB-EC"/>
</dbReference>
<dbReference type="NCBIfam" id="TIGR01470">
    <property type="entry name" value="cysG_Nterm"/>
    <property type="match status" value="1"/>
</dbReference>
<keyword evidence="9 19" id="KW-0520">NAD</keyword>
<evidence type="ECO:0000259" key="24">
    <source>
        <dbReference type="Pfam" id="PF14824"/>
    </source>
</evidence>
<comment type="similarity">
    <text evidence="19">In the C-terminal section; belongs to the precorrin methyltransferase family.</text>
</comment>
<comment type="catalytic activity">
    <reaction evidence="15 19">
        <text>siroheme + 2 H(+) = sirohydrochlorin + Fe(2+)</text>
        <dbReference type="Rhea" id="RHEA:24360"/>
        <dbReference type="ChEBI" id="CHEBI:15378"/>
        <dbReference type="ChEBI" id="CHEBI:29033"/>
        <dbReference type="ChEBI" id="CHEBI:58351"/>
        <dbReference type="ChEBI" id="CHEBI:60052"/>
        <dbReference type="EC" id="4.99.1.4"/>
    </reaction>
</comment>
<keyword evidence="6 19" id="KW-0808">Transferase</keyword>
<evidence type="ECO:0000313" key="25">
    <source>
        <dbReference type="EMBL" id="OAT77245.1"/>
    </source>
</evidence>
<dbReference type="Gene3D" id="3.40.1010.10">
    <property type="entry name" value="Cobalt-precorrin-4 Transmethylase, Domain 1"/>
    <property type="match status" value="1"/>
</dbReference>
<dbReference type="Gene3D" id="1.10.8.210">
    <property type="entry name" value="Sirohaem synthase, dimerisation domain"/>
    <property type="match status" value="1"/>
</dbReference>
<organism evidence="25 26">
    <name type="scientific">Mangrovibacter phragmitis</name>
    <dbReference type="NCBI Taxonomy" id="1691903"/>
    <lineage>
        <taxon>Bacteria</taxon>
        <taxon>Pseudomonadati</taxon>
        <taxon>Pseudomonadota</taxon>
        <taxon>Gammaproteobacteria</taxon>
        <taxon>Enterobacterales</taxon>
        <taxon>Enterobacteriaceae</taxon>
        <taxon>Mangrovibacter</taxon>
    </lineage>
</organism>
<dbReference type="EC" id="4.99.1.4" evidence="19"/>
<comment type="pathway">
    <text evidence="18 19">Cofactor biosynthesis; adenosylcobalamin biosynthesis; precorrin-2 from uroporphyrinogen III: step 1/1.</text>
</comment>
<keyword evidence="10 19" id="KW-0456">Lyase</keyword>
<evidence type="ECO:0000256" key="10">
    <source>
        <dbReference type="ARBA" id="ARBA00023239"/>
    </source>
</evidence>
<keyword evidence="8 19" id="KW-0560">Oxidoreductase</keyword>
<dbReference type="OrthoDB" id="9815856at2"/>
<dbReference type="InterPro" id="IPR014777">
    <property type="entry name" value="4pyrrole_Mease_sub1"/>
</dbReference>
<feature type="region of interest" description="Precorrin-2 dehydrogenase / sirohydrochlorin ferrochelatase" evidence="19">
    <location>
        <begin position="1"/>
        <end position="204"/>
    </location>
</feature>